<proteinExistence type="predicted"/>
<evidence type="ECO:0000256" key="1">
    <source>
        <dbReference type="ARBA" id="ARBA00004611"/>
    </source>
</evidence>
<keyword evidence="5" id="KW-0206">Cytoskeleton</keyword>
<keyword evidence="6" id="KW-0966">Cell projection</keyword>
<dbReference type="InterPro" id="IPR009524">
    <property type="entry name" value="CFAP68"/>
</dbReference>
<evidence type="ECO:0000256" key="4">
    <source>
        <dbReference type="ARBA" id="ARBA00023069"/>
    </source>
</evidence>
<evidence type="ECO:0000256" key="5">
    <source>
        <dbReference type="ARBA" id="ARBA00023212"/>
    </source>
</evidence>
<sequence length="165" mass="19151">MQQSTHIGRTRSPAFRSMVRGATGGGEIWSHTNEDLKMGQYGWRCTNSEDLYESDTLIGNWNEERFDLKEIKKNKPLPSQFDHYYQSTNAEGYNMEPLHRYPEDLKLLKERLPHAYSVHQPELDSSTHKAVCNSWQTTQRGSYLDPSLRRQPVKAPPNEPLPKFT</sequence>
<protein>
    <submittedName>
        <fullName evidence="11">UPF0686 protein C11orf1 homolog</fullName>
    </submittedName>
</protein>
<comment type="function">
    <text evidence="7">Microtubule inner protein (MIP) part of the dynein-decorated doublet microtubules (DMTs) in cilia axoneme, which is required for motile cilia beating.</text>
</comment>
<comment type="subunit">
    <text evidence="8">Microtubule inner protein component of sperm flagellar doublet microtubules.</text>
</comment>
<feature type="region of interest" description="Disordered" evidence="9">
    <location>
        <begin position="141"/>
        <end position="165"/>
    </location>
</feature>
<dbReference type="Proteomes" id="UP000694888">
    <property type="component" value="Unplaced"/>
</dbReference>
<evidence type="ECO:0000256" key="6">
    <source>
        <dbReference type="ARBA" id="ARBA00023273"/>
    </source>
</evidence>
<gene>
    <name evidence="11" type="primary">LOC106012051</name>
</gene>
<dbReference type="Pfam" id="PF06608">
    <property type="entry name" value="CFAP68"/>
    <property type="match status" value="1"/>
</dbReference>
<evidence type="ECO:0000256" key="8">
    <source>
        <dbReference type="ARBA" id="ARBA00046435"/>
    </source>
</evidence>
<evidence type="ECO:0000256" key="2">
    <source>
        <dbReference type="ARBA" id="ARBA00022490"/>
    </source>
</evidence>
<dbReference type="PANTHER" id="PTHR31180">
    <property type="entry name" value="CILIA- AND FLAGELLA-ASSOCIATED PROTEIN 107-RELATED"/>
    <property type="match status" value="1"/>
</dbReference>
<keyword evidence="3" id="KW-0282">Flagellum</keyword>
<dbReference type="PANTHER" id="PTHR31180:SF3">
    <property type="entry name" value="EXPRESSED SEQUENCE EH456644"/>
    <property type="match status" value="1"/>
</dbReference>
<evidence type="ECO:0000256" key="3">
    <source>
        <dbReference type="ARBA" id="ARBA00022846"/>
    </source>
</evidence>
<dbReference type="GeneID" id="106012051"/>
<reference evidence="11" key="1">
    <citation type="submission" date="2025-08" db="UniProtKB">
        <authorList>
            <consortium name="RefSeq"/>
        </authorList>
    </citation>
    <scope>IDENTIFICATION</scope>
</reference>
<organism evidence="10 11">
    <name type="scientific">Aplysia californica</name>
    <name type="common">California sea hare</name>
    <dbReference type="NCBI Taxonomy" id="6500"/>
    <lineage>
        <taxon>Eukaryota</taxon>
        <taxon>Metazoa</taxon>
        <taxon>Spiralia</taxon>
        <taxon>Lophotrochozoa</taxon>
        <taxon>Mollusca</taxon>
        <taxon>Gastropoda</taxon>
        <taxon>Heterobranchia</taxon>
        <taxon>Euthyneura</taxon>
        <taxon>Tectipleura</taxon>
        <taxon>Aplysiida</taxon>
        <taxon>Aplysioidea</taxon>
        <taxon>Aplysiidae</taxon>
        <taxon>Aplysia</taxon>
    </lineage>
</organism>
<evidence type="ECO:0000313" key="11">
    <source>
        <dbReference type="RefSeq" id="XP_012939184.1"/>
    </source>
</evidence>
<dbReference type="RefSeq" id="XP_012939184.1">
    <property type="nucleotide sequence ID" value="XM_013083730.2"/>
</dbReference>
<feature type="compositionally biased region" description="Pro residues" evidence="9">
    <location>
        <begin position="154"/>
        <end position="165"/>
    </location>
</feature>
<evidence type="ECO:0000313" key="10">
    <source>
        <dbReference type="Proteomes" id="UP000694888"/>
    </source>
</evidence>
<evidence type="ECO:0000256" key="9">
    <source>
        <dbReference type="SAM" id="MobiDB-lite"/>
    </source>
</evidence>
<accession>A0ABM1A1Y9</accession>
<keyword evidence="4" id="KW-0969">Cilium</keyword>
<name>A0ABM1A1Y9_APLCA</name>
<comment type="subcellular location">
    <subcellularLocation>
        <location evidence="1">Cytoplasm</location>
        <location evidence="1">Cytoskeleton</location>
        <location evidence="1">Flagellum axoneme</location>
    </subcellularLocation>
</comment>
<keyword evidence="10" id="KW-1185">Reference proteome</keyword>
<keyword evidence="2" id="KW-0963">Cytoplasm</keyword>
<dbReference type="InterPro" id="IPR037662">
    <property type="entry name" value="CFAP68/107"/>
</dbReference>
<evidence type="ECO:0000256" key="7">
    <source>
        <dbReference type="ARBA" id="ARBA00035003"/>
    </source>
</evidence>